<feature type="transmembrane region" description="Helical" evidence="1">
    <location>
        <begin position="39"/>
        <end position="59"/>
    </location>
</feature>
<reference evidence="3" key="1">
    <citation type="submission" date="2021-05" db="EMBL/GenBank/DDBJ databases">
        <title>Direct Submission.</title>
        <authorList>
            <person name="Li K."/>
            <person name="Gao J."/>
        </authorList>
    </citation>
    <scope>NUCLEOTIDE SEQUENCE [LARGE SCALE GENOMIC DNA]</scope>
    <source>
        <strain evidence="3">Mg02</strain>
        <plasmid evidence="3">unnamed4</plasmid>
    </source>
</reference>
<evidence type="ECO:0000313" key="2">
    <source>
        <dbReference type="EMBL" id="QUX26537.1"/>
    </source>
</evidence>
<feature type="transmembrane region" description="Helical" evidence="1">
    <location>
        <begin position="12"/>
        <end position="33"/>
    </location>
</feature>
<proteinExistence type="predicted"/>
<evidence type="ECO:0000256" key="1">
    <source>
        <dbReference type="SAM" id="Phobius"/>
    </source>
</evidence>
<protein>
    <submittedName>
        <fullName evidence="2">Uncharacterized protein</fullName>
    </submittedName>
</protein>
<sequence>MLNYRTESLLTHVDRTVLLGAALAWAAGVWLALSTGPGTGSLLLMATGLALMVAQQVGYHLRRWRERRP</sequence>
<keyword evidence="1" id="KW-0472">Membrane</keyword>
<dbReference type="Proteomes" id="UP000676079">
    <property type="component" value="Plasmid unnamed4"/>
</dbReference>
<keyword evidence="3" id="KW-1185">Reference proteome</keyword>
<dbReference type="RefSeq" id="WP_220565963.1">
    <property type="nucleotide sequence ID" value="NZ_CP074136.1"/>
</dbReference>
<keyword evidence="2" id="KW-0614">Plasmid</keyword>
<gene>
    <name evidence="2" type="ORF">KGD84_33095</name>
</gene>
<evidence type="ECO:0000313" key="3">
    <source>
        <dbReference type="Proteomes" id="UP000676079"/>
    </source>
</evidence>
<geneLocation type="plasmid" evidence="2 3">
    <name>unnamed4</name>
</geneLocation>
<dbReference type="EMBL" id="CP074136">
    <property type="protein sequence ID" value="QUX26537.1"/>
    <property type="molecule type" value="Genomic_DNA"/>
</dbReference>
<accession>A0A975KU35</accession>
<keyword evidence="1" id="KW-0812">Transmembrane</keyword>
<keyword evidence="1" id="KW-1133">Transmembrane helix</keyword>
<name>A0A975KU35_9ACTN</name>
<organism evidence="2 3">
    <name type="scientific">Nocardiopsis changdeensis</name>
    <dbReference type="NCBI Taxonomy" id="2831969"/>
    <lineage>
        <taxon>Bacteria</taxon>
        <taxon>Bacillati</taxon>
        <taxon>Actinomycetota</taxon>
        <taxon>Actinomycetes</taxon>
        <taxon>Streptosporangiales</taxon>
        <taxon>Nocardiopsidaceae</taxon>
        <taxon>Nocardiopsis</taxon>
    </lineage>
</organism>